<accession>X0X4D0</accession>
<sequence>MGILVKDEIIIPGPIVNLDTAGAAGAEVVFTIPILAGQLVGTKSVKIRRVNLYNNAAGNTQVLIGTGVGGVGAGFIPLLPALDSINGLLDLYGP</sequence>
<dbReference type="AlphaFoldDB" id="X0X4D0"/>
<reference evidence="1" key="1">
    <citation type="journal article" date="2014" name="Front. Microbiol.">
        <title>High frequency of phylogenetically diverse reductive dehalogenase-homologous genes in deep subseafloor sedimentary metagenomes.</title>
        <authorList>
            <person name="Kawai M."/>
            <person name="Futagami T."/>
            <person name="Toyoda A."/>
            <person name="Takaki Y."/>
            <person name="Nishi S."/>
            <person name="Hori S."/>
            <person name="Arai W."/>
            <person name="Tsubouchi T."/>
            <person name="Morono Y."/>
            <person name="Uchiyama I."/>
            <person name="Ito T."/>
            <person name="Fujiyama A."/>
            <person name="Inagaki F."/>
            <person name="Takami H."/>
        </authorList>
    </citation>
    <scope>NUCLEOTIDE SEQUENCE</scope>
    <source>
        <strain evidence="1">Expedition CK06-06</strain>
    </source>
</reference>
<gene>
    <name evidence="1" type="ORF">S01H1_52908</name>
</gene>
<protein>
    <submittedName>
        <fullName evidence="1">Uncharacterized protein</fullName>
    </submittedName>
</protein>
<comment type="caution">
    <text evidence="1">The sequence shown here is derived from an EMBL/GenBank/DDBJ whole genome shotgun (WGS) entry which is preliminary data.</text>
</comment>
<feature type="non-terminal residue" evidence="1">
    <location>
        <position position="94"/>
    </location>
</feature>
<proteinExistence type="predicted"/>
<organism evidence="1">
    <name type="scientific">marine sediment metagenome</name>
    <dbReference type="NCBI Taxonomy" id="412755"/>
    <lineage>
        <taxon>unclassified sequences</taxon>
        <taxon>metagenomes</taxon>
        <taxon>ecological metagenomes</taxon>
    </lineage>
</organism>
<evidence type="ECO:0000313" key="1">
    <source>
        <dbReference type="EMBL" id="GAG19861.1"/>
    </source>
</evidence>
<name>X0X4D0_9ZZZZ</name>
<dbReference type="EMBL" id="BARS01034225">
    <property type="protein sequence ID" value="GAG19861.1"/>
    <property type="molecule type" value="Genomic_DNA"/>
</dbReference>